<accession>A0A6J4QE15</accession>
<sequence length="40" mass="4173">GVREAQGRGDGHRAGDDLRGPPLQDVAPQAPAARPTGRRI</sequence>
<name>A0A6J4QE15_9ACTN</name>
<dbReference type="AlphaFoldDB" id="A0A6J4QE15"/>
<feature type="region of interest" description="Disordered" evidence="1">
    <location>
        <begin position="1"/>
        <end position="40"/>
    </location>
</feature>
<organism evidence="2">
    <name type="scientific">uncultured Rubrobacteraceae bacterium</name>
    <dbReference type="NCBI Taxonomy" id="349277"/>
    <lineage>
        <taxon>Bacteria</taxon>
        <taxon>Bacillati</taxon>
        <taxon>Actinomycetota</taxon>
        <taxon>Rubrobacteria</taxon>
        <taxon>Rubrobacterales</taxon>
        <taxon>Rubrobacteraceae</taxon>
        <taxon>environmental samples</taxon>
    </lineage>
</organism>
<evidence type="ECO:0000313" key="2">
    <source>
        <dbReference type="EMBL" id="CAA9434990.1"/>
    </source>
</evidence>
<proteinExistence type="predicted"/>
<feature type="compositionally biased region" description="Basic and acidic residues" evidence="1">
    <location>
        <begin position="1"/>
        <end position="19"/>
    </location>
</feature>
<feature type="non-terminal residue" evidence="2">
    <location>
        <position position="40"/>
    </location>
</feature>
<protein>
    <submittedName>
        <fullName evidence="2">Uncharacterized protein</fullName>
    </submittedName>
</protein>
<gene>
    <name evidence="2" type="ORF">AVDCRST_MAG55-2941</name>
</gene>
<evidence type="ECO:0000256" key="1">
    <source>
        <dbReference type="SAM" id="MobiDB-lite"/>
    </source>
</evidence>
<dbReference type="EMBL" id="CADCUZ010000148">
    <property type="protein sequence ID" value="CAA9434990.1"/>
    <property type="molecule type" value="Genomic_DNA"/>
</dbReference>
<feature type="non-terminal residue" evidence="2">
    <location>
        <position position="1"/>
    </location>
</feature>
<reference evidence="2" key="1">
    <citation type="submission" date="2020-02" db="EMBL/GenBank/DDBJ databases">
        <authorList>
            <person name="Meier V. D."/>
        </authorList>
    </citation>
    <scope>NUCLEOTIDE SEQUENCE</scope>
    <source>
        <strain evidence="2">AVDCRST_MAG55</strain>
    </source>
</reference>